<dbReference type="PANTHER" id="PTHR24379:SF121">
    <property type="entry name" value="C2H2-TYPE DOMAIN-CONTAINING PROTEIN"/>
    <property type="match status" value="1"/>
</dbReference>
<dbReference type="OrthoDB" id="8918594at2759"/>
<keyword evidence="4" id="KW-0862">Zinc</keyword>
<dbReference type="Proteomes" id="UP000749559">
    <property type="component" value="Unassembled WGS sequence"/>
</dbReference>
<keyword evidence="7" id="KW-1185">Reference proteome</keyword>
<dbReference type="InterPro" id="IPR013087">
    <property type="entry name" value="Znf_C2H2_type"/>
</dbReference>
<evidence type="ECO:0000256" key="5">
    <source>
        <dbReference type="SAM" id="MobiDB-lite"/>
    </source>
</evidence>
<comment type="caution">
    <text evidence="6">The sequence shown here is derived from an EMBL/GenBank/DDBJ whole genome shotgun (WGS) entry which is preliminary data.</text>
</comment>
<keyword evidence="3" id="KW-0863">Zinc-finger</keyword>
<feature type="region of interest" description="Disordered" evidence="5">
    <location>
        <begin position="234"/>
        <end position="258"/>
    </location>
</feature>
<feature type="region of interest" description="Disordered" evidence="5">
    <location>
        <begin position="51"/>
        <end position="181"/>
    </location>
</feature>
<dbReference type="GO" id="GO:0003677">
    <property type="term" value="F:DNA binding"/>
    <property type="evidence" value="ECO:0007669"/>
    <property type="project" value="InterPro"/>
</dbReference>
<keyword evidence="1" id="KW-0479">Metal-binding</keyword>
<dbReference type="SMART" id="SM00384">
    <property type="entry name" value="AT_hook"/>
    <property type="match status" value="3"/>
</dbReference>
<sequence>MFDVYLPELVIKSIYELAPNLALRISVHGGDEAAKVETTYNVHKLADGSASLQITGQEQSTGTQTDFTETHKRKYDSDDIFAVPEFQVKKGRGRPRKEAQTSESNNQDKVSRGRGRPRKEQSSPDDKPQIKRGPGRPKKDEQSVESPRIKDIDQDFFSNLDESTSQDGFRRSSRSRKPSAKVLDSVPNCKFCAERFTSGKEALGHLYMSHKDEPPADLRRGIDEICLRTGLTPNALQEEEEAPGTDNPGSNQTEQTTDEEIKTIPLTLPTKLQYLASVTFIPEHTKQCPLCCLWYPNPREILSHLEVKHANDVNKEEAVGKIKETYGYPCDMCMAWLHSKEDLEKHVDVIHTVTREELSRQGHLLVLDSLGTDEIPGSLQVSEYQCKMCLNRLDDWLSLSQHIIAEHGPEMSQAPAPPDTQETSQDTPINNQDTPNSNQEVHGTIQELSGTNQEVLGTNQEVLGTNQEVLGTNQEVVGTNQEVIGTNQKVSSSVSVVVVQEATEDISANKDTPINNDDTPCTTDDTPVTNKDTPDHSQRIILSTDALNLIKQEVEKCMQQPLWDLDPMSQYSHCLFCNVCYEKRTDLYTHMQVNHKKHPMYKSLIEEAMNTDDMKLLDRLGYSRRPRNWAPGDSLNLSCKLCRKTGIKSYVVLRTHVKRRHKKSAKKKEYLMEIREFSKVQCIDCGKFYSGRHELMMHRKNVHTLISPEEAIQKTQTCPICFNIYKNKHCLKGHMASVHSKIKHVCDICGGTFKNKSILTSHVNYVHLKNMIETCKVCGKRIPKRRMKMHLETHTNNFRFYCEHCHKGFHEKANCHRHVRLVHDRNQLTYLKCDQCPKQFTTISNLRQHRQTVHGQGVFKCGYCQETLLSRSKMRNHIQRVHATEIVNSSDLDKMETNIPMVQSQVVSDQTTAAITLAALQEAVGANNVHVDNMDGVDVGGLHQLEIEGTEGGKTIVYCTTDGSIETQVPVPAPVEQELISHPVLGDTLEGEESGQFETIVMQNPDTGEELVEQAVYYVVANGEGGQEFVQVQDGSVDMVQKQDIVE</sequence>
<dbReference type="PROSITE" id="PS00028">
    <property type="entry name" value="ZINC_FINGER_C2H2_1"/>
    <property type="match status" value="9"/>
</dbReference>
<feature type="compositionally biased region" description="Basic and acidic residues" evidence="5">
    <location>
        <begin position="118"/>
        <end position="129"/>
    </location>
</feature>
<dbReference type="SUPFAM" id="SSF57667">
    <property type="entry name" value="beta-beta-alpha zinc fingers"/>
    <property type="match status" value="3"/>
</dbReference>
<evidence type="ECO:0000256" key="4">
    <source>
        <dbReference type="ARBA" id="ARBA00022833"/>
    </source>
</evidence>
<gene>
    <name evidence="6" type="ORF">OFUS_LOCUS20355</name>
</gene>
<dbReference type="InterPro" id="IPR036236">
    <property type="entry name" value="Znf_C2H2_sf"/>
</dbReference>
<name>A0A8J1TW78_OWEFU</name>
<feature type="compositionally biased region" description="Polar residues" evidence="5">
    <location>
        <begin position="420"/>
        <end position="440"/>
    </location>
</feature>
<accession>A0A8J1TW78</accession>
<feature type="compositionally biased region" description="Polar residues" evidence="5">
    <location>
        <begin position="51"/>
        <end position="67"/>
    </location>
</feature>
<dbReference type="EMBL" id="CAIIXF020000010">
    <property type="protein sequence ID" value="CAH1795885.1"/>
    <property type="molecule type" value="Genomic_DNA"/>
</dbReference>
<dbReference type="InterPro" id="IPR017956">
    <property type="entry name" value="AT_hook_DNA-bd_motif"/>
</dbReference>
<evidence type="ECO:0000313" key="7">
    <source>
        <dbReference type="Proteomes" id="UP000749559"/>
    </source>
</evidence>
<dbReference type="Gene3D" id="3.30.160.60">
    <property type="entry name" value="Classic Zinc Finger"/>
    <property type="match status" value="4"/>
</dbReference>
<feature type="region of interest" description="Disordered" evidence="5">
    <location>
        <begin position="409"/>
        <end position="440"/>
    </location>
</feature>
<evidence type="ECO:0000256" key="2">
    <source>
        <dbReference type="ARBA" id="ARBA00022737"/>
    </source>
</evidence>
<feature type="compositionally biased region" description="Polar residues" evidence="5">
    <location>
        <begin position="156"/>
        <end position="167"/>
    </location>
</feature>
<feature type="region of interest" description="Disordered" evidence="5">
    <location>
        <begin position="509"/>
        <end position="535"/>
    </location>
</feature>
<dbReference type="SMART" id="SM00355">
    <property type="entry name" value="ZnF_C2H2"/>
    <property type="match status" value="13"/>
</dbReference>
<evidence type="ECO:0000256" key="1">
    <source>
        <dbReference type="ARBA" id="ARBA00022723"/>
    </source>
</evidence>
<keyword evidence="2" id="KW-0677">Repeat</keyword>
<protein>
    <submittedName>
        <fullName evidence="6">Uncharacterized protein</fullName>
    </submittedName>
</protein>
<feature type="compositionally biased region" description="Basic and acidic residues" evidence="5">
    <location>
        <begin position="137"/>
        <end position="153"/>
    </location>
</feature>
<organism evidence="6 7">
    <name type="scientific">Owenia fusiformis</name>
    <name type="common">Polychaete worm</name>
    <dbReference type="NCBI Taxonomy" id="6347"/>
    <lineage>
        <taxon>Eukaryota</taxon>
        <taxon>Metazoa</taxon>
        <taxon>Spiralia</taxon>
        <taxon>Lophotrochozoa</taxon>
        <taxon>Annelida</taxon>
        <taxon>Polychaeta</taxon>
        <taxon>Sedentaria</taxon>
        <taxon>Canalipalpata</taxon>
        <taxon>Sabellida</taxon>
        <taxon>Oweniida</taxon>
        <taxon>Oweniidae</taxon>
        <taxon>Owenia</taxon>
    </lineage>
</organism>
<feature type="compositionally biased region" description="Low complexity" evidence="5">
    <location>
        <begin position="511"/>
        <end position="530"/>
    </location>
</feature>
<dbReference type="AlphaFoldDB" id="A0A8J1TW78"/>
<dbReference type="PANTHER" id="PTHR24379">
    <property type="entry name" value="KRAB AND ZINC FINGER DOMAIN-CONTAINING"/>
    <property type="match status" value="1"/>
</dbReference>
<evidence type="ECO:0000313" key="6">
    <source>
        <dbReference type="EMBL" id="CAH1795885.1"/>
    </source>
</evidence>
<dbReference type="GO" id="GO:0008270">
    <property type="term" value="F:zinc ion binding"/>
    <property type="evidence" value="ECO:0007669"/>
    <property type="project" value="UniProtKB-KW"/>
</dbReference>
<evidence type="ECO:0000256" key="3">
    <source>
        <dbReference type="ARBA" id="ARBA00022771"/>
    </source>
</evidence>
<proteinExistence type="predicted"/>
<dbReference type="PROSITE" id="PS50157">
    <property type="entry name" value="ZINC_FINGER_C2H2_2"/>
    <property type="match status" value="6"/>
</dbReference>
<dbReference type="PRINTS" id="PR00929">
    <property type="entry name" value="ATHOOK"/>
</dbReference>
<reference evidence="6" key="1">
    <citation type="submission" date="2022-03" db="EMBL/GenBank/DDBJ databases">
        <authorList>
            <person name="Martin C."/>
        </authorList>
    </citation>
    <scope>NUCLEOTIDE SEQUENCE</scope>
</reference>